<keyword evidence="1" id="KW-0175">Coiled coil</keyword>
<dbReference type="AlphaFoldDB" id="A0A9J6E1Q5"/>
<evidence type="ECO:0000259" key="2">
    <source>
        <dbReference type="PROSITE" id="PS51154"/>
    </source>
</evidence>
<accession>A0A9J6E1Q5</accession>
<comment type="caution">
    <text evidence="3">The sequence shown here is derived from an EMBL/GenBank/DDBJ whole genome shotgun (WGS) entry which is preliminary data.</text>
</comment>
<dbReference type="SMART" id="SM00506">
    <property type="entry name" value="A1pp"/>
    <property type="match status" value="1"/>
</dbReference>
<reference evidence="3" key="2">
    <citation type="submission" date="2021-09" db="EMBL/GenBank/DDBJ databases">
        <authorList>
            <person name="Jia N."/>
            <person name="Wang J."/>
            <person name="Shi W."/>
            <person name="Du L."/>
            <person name="Sun Y."/>
            <person name="Zhan W."/>
            <person name="Jiang J."/>
            <person name="Wang Q."/>
            <person name="Zhang B."/>
            <person name="Ji P."/>
            <person name="Sakyi L.B."/>
            <person name="Cui X."/>
            <person name="Yuan T."/>
            <person name="Jiang B."/>
            <person name="Yang W."/>
            <person name="Lam T.T.-Y."/>
            <person name="Chang Q."/>
            <person name="Ding S."/>
            <person name="Wang X."/>
            <person name="Zhu J."/>
            <person name="Ruan X."/>
            <person name="Zhao L."/>
            <person name="Wei J."/>
            <person name="Que T."/>
            <person name="Du C."/>
            <person name="Cheng J."/>
            <person name="Dai P."/>
            <person name="Han X."/>
            <person name="Huang E."/>
            <person name="Gao Y."/>
            <person name="Liu J."/>
            <person name="Shao H."/>
            <person name="Ye R."/>
            <person name="Li L."/>
            <person name="Wei W."/>
            <person name="Wang X."/>
            <person name="Wang C."/>
            <person name="Huo Q."/>
            <person name="Li W."/>
            <person name="Guo W."/>
            <person name="Chen H."/>
            <person name="Chen S."/>
            <person name="Zhou L."/>
            <person name="Zhou L."/>
            <person name="Ni X."/>
            <person name="Tian J."/>
            <person name="Zhou Y."/>
            <person name="Sheng Y."/>
            <person name="Liu T."/>
            <person name="Pan Y."/>
            <person name="Xia L."/>
            <person name="Li J."/>
            <person name="Zhao F."/>
            <person name="Cao W."/>
        </authorList>
    </citation>
    <scope>NUCLEOTIDE SEQUENCE</scope>
    <source>
        <strain evidence="3">Rmic-2018</strain>
        <tissue evidence="3">Larvae</tissue>
    </source>
</reference>
<feature type="domain" description="Macro" evidence="2">
    <location>
        <begin position="63"/>
        <end position="270"/>
    </location>
</feature>
<dbReference type="Pfam" id="PF01661">
    <property type="entry name" value="Macro"/>
    <property type="match status" value="1"/>
</dbReference>
<dbReference type="GO" id="GO:0006974">
    <property type="term" value="P:DNA damage response"/>
    <property type="evidence" value="ECO:0007669"/>
    <property type="project" value="TreeGrafter"/>
</dbReference>
<evidence type="ECO:0000313" key="4">
    <source>
        <dbReference type="Proteomes" id="UP000821866"/>
    </source>
</evidence>
<dbReference type="GO" id="GO:0042278">
    <property type="term" value="P:purine nucleoside metabolic process"/>
    <property type="evidence" value="ECO:0007669"/>
    <property type="project" value="TreeGrafter"/>
</dbReference>
<dbReference type="VEuPathDB" id="VectorBase:LOC119166814"/>
<organism evidence="3 4">
    <name type="scientific">Rhipicephalus microplus</name>
    <name type="common">Cattle tick</name>
    <name type="synonym">Boophilus microplus</name>
    <dbReference type="NCBI Taxonomy" id="6941"/>
    <lineage>
        <taxon>Eukaryota</taxon>
        <taxon>Metazoa</taxon>
        <taxon>Ecdysozoa</taxon>
        <taxon>Arthropoda</taxon>
        <taxon>Chelicerata</taxon>
        <taxon>Arachnida</taxon>
        <taxon>Acari</taxon>
        <taxon>Parasitiformes</taxon>
        <taxon>Ixodida</taxon>
        <taxon>Ixodoidea</taxon>
        <taxon>Ixodidae</taxon>
        <taxon>Rhipicephalinae</taxon>
        <taxon>Rhipicephalus</taxon>
        <taxon>Boophilus</taxon>
    </lineage>
</organism>
<dbReference type="GO" id="GO:0140293">
    <property type="term" value="F:ADP-ribosylglutamate hydrolase activity"/>
    <property type="evidence" value="ECO:0007669"/>
    <property type="project" value="TreeGrafter"/>
</dbReference>
<dbReference type="Gene3D" id="3.40.220.10">
    <property type="entry name" value="Leucine Aminopeptidase, subunit E, domain 1"/>
    <property type="match status" value="1"/>
</dbReference>
<dbReference type="Proteomes" id="UP000821866">
    <property type="component" value="Chromosome 4"/>
</dbReference>
<reference evidence="3" key="1">
    <citation type="journal article" date="2020" name="Cell">
        <title>Large-Scale Comparative Analyses of Tick Genomes Elucidate Their Genetic Diversity and Vector Capacities.</title>
        <authorList>
            <consortium name="Tick Genome and Microbiome Consortium (TIGMIC)"/>
            <person name="Jia N."/>
            <person name="Wang J."/>
            <person name="Shi W."/>
            <person name="Du L."/>
            <person name="Sun Y."/>
            <person name="Zhan W."/>
            <person name="Jiang J.F."/>
            <person name="Wang Q."/>
            <person name="Zhang B."/>
            <person name="Ji P."/>
            <person name="Bell-Sakyi L."/>
            <person name="Cui X.M."/>
            <person name="Yuan T.T."/>
            <person name="Jiang B.G."/>
            <person name="Yang W.F."/>
            <person name="Lam T.T."/>
            <person name="Chang Q.C."/>
            <person name="Ding S.J."/>
            <person name="Wang X.J."/>
            <person name="Zhu J.G."/>
            <person name="Ruan X.D."/>
            <person name="Zhao L."/>
            <person name="Wei J.T."/>
            <person name="Ye R.Z."/>
            <person name="Que T.C."/>
            <person name="Du C.H."/>
            <person name="Zhou Y.H."/>
            <person name="Cheng J.X."/>
            <person name="Dai P.F."/>
            <person name="Guo W.B."/>
            <person name="Han X.H."/>
            <person name="Huang E.J."/>
            <person name="Li L.F."/>
            <person name="Wei W."/>
            <person name="Gao Y.C."/>
            <person name="Liu J.Z."/>
            <person name="Shao H.Z."/>
            <person name="Wang X."/>
            <person name="Wang C.C."/>
            <person name="Yang T.C."/>
            <person name="Huo Q.B."/>
            <person name="Li W."/>
            <person name="Chen H.Y."/>
            <person name="Chen S.E."/>
            <person name="Zhou L.G."/>
            <person name="Ni X.B."/>
            <person name="Tian J.H."/>
            <person name="Sheng Y."/>
            <person name="Liu T."/>
            <person name="Pan Y.S."/>
            <person name="Xia L.Y."/>
            <person name="Li J."/>
            <person name="Zhao F."/>
            <person name="Cao W.C."/>
        </authorList>
    </citation>
    <scope>NUCLEOTIDE SEQUENCE</scope>
    <source>
        <strain evidence="3">Rmic-2018</strain>
    </source>
</reference>
<dbReference type="SUPFAM" id="SSF52949">
    <property type="entry name" value="Macro domain-like"/>
    <property type="match status" value="1"/>
</dbReference>
<evidence type="ECO:0000313" key="3">
    <source>
        <dbReference type="EMBL" id="KAH8028182.1"/>
    </source>
</evidence>
<dbReference type="GO" id="GO:0140291">
    <property type="term" value="P:peptidyl-glutamate ADP-deribosylation"/>
    <property type="evidence" value="ECO:0007669"/>
    <property type="project" value="TreeGrafter"/>
</dbReference>
<evidence type="ECO:0000256" key="1">
    <source>
        <dbReference type="SAM" id="Coils"/>
    </source>
</evidence>
<sequence length="737" mass="81476">MEGATIHSLQTDPKVVAEREKFLSLPLAEKRASYKCGSKFVTIQDIDDWPTYSASKKISGKGSGKYKVRPDLNSKVSIFVGDITALEIDAIVNAANNRLLGGGGVDGAIHSAAGPKLKEECATLNGCPTGEAKITGGYKLPAKSASAALFPLMFPTSEVAAKVQLGKDKVGYTICHGIAPYFHNMLLSSLVNVHYLVVCFDEALNKVTQKQQMDVLTRYCDAADDSMKTRYLTSCFMGHMCAEDLASAFRRAVKEIKGSKILQVSMDGPNVNFKFLRSLKEELRESDESHILDIGSCSLHAINGAYKAGHVASDWDLLSFLRSAYNLFKCVPARRADFVSLTGCSKLPMNFCAVRWLENSTVFCRALEILPHLIVFVQQCKEKAHKRPTCSSYKVVEEAVSNQVLSAKLAFALSIAEESEPFLREFQMDKPMVPFLSAALKSILRSLLPRIVKQEVLDAADTIAKLMKIGLSIPENAVNVAAFDVGFSAKNELCKNKKLSQLAIMNFKKGCISFVKACAQKVVERSPLKYKLAMGAGCLDPVCALSLEAGPRRLTLALEVLSEHHWMTGLQAERAHRSYVKVCSESSTRAQLANFDRKKQRLDTLWTNICSQDHKELQFFVKLLSCLSQGNAAVERGFSVNKECLVENLKEDFLVAQRVVHDAVLAAGGIAQVDITDRMVKTVRSAYSVYREQLKTKKRERDETTELEKKKKRAAALIKELQEKKQRLLSEAQLEAS</sequence>
<dbReference type="InterPro" id="IPR002589">
    <property type="entry name" value="Macro_dom"/>
</dbReference>
<dbReference type="PROSITE" id="PS51154">
    <property type="entry name" value="MACRO"/>
    <property type="match status" value="1"/>
</dbReference>
<dbReference type="InterPro" id="IPR043472">
    <property type="entry name" value="Macro_dom-like"/>
</dbReference>
<name>A0A9J6E1Q5_RHIMP</name>
<dbReference type="PANTHER" id="PTHR11106">
    <property type="entry name" value="GANGLIOSIDE INDUCED DIFFERENTIATION ASSOCIATED PROTEIN 2-RELATED"/>
    <property type="match status" value="1"/>
</dbReference>
<proteinExistence type="predicted"/>
<dbReference type="PANTHER" id="PTHR11106:SF27">
    <property type="entry name" value="MACRO DOMAIN-CONTAINING PROTEIN"/>
    <property type="match status" value="1"/>
</dbReference>
<dbReference type="GO" id="GO:0005654">
    <property type="term" value="C:nucleoplasm"/>
    <property type="evidence" value="ECO:0007669"/>
    <property type="project" value="TreeGrafter"/>
</dbReference>
<gene>
    <name evidence="3" type="ORF">HPB51_014137</name>
</gene>
<feature type="coiled-coil region" evidence="1">
    <location>
        <begin position="697"/>
        <end position="731"/>
    </location>
</feature>
<keyword evidence="4" id="KW-1185">Reference proteome</keyword>
<protein>
    <recommendedName>
        <fullName evidence="2">Macro domain-containing protein</fullName>
    </recommendedName>
</protein>
<dbReference type="EMBL" id="JABSTU010000006">
    <property type="protein sequence ID" value="KAH8028182.1"/>
    <property type="molecule type" value="Genomic_DNA"/>
</dbReference>